<evidence type="ECO:0000313" key="3">
    <source>
        <dbReference type="Proteomes" id="UP000729357"/>
    </source>
</evidence>
<dbReference type="AlphaFoldDB" id="A0A9P8G5A7"/>
<feature type="region of interest" description="Disordered" evidence="1">
    <location>
        <begin position="90"/>
        <end position="112"/>
    </location>
</feature>
<name>A0A9P8G5A7_AURME</name>
<reference evidence="2" key="1">
    <citation type="journal article" date="2021" name="J Fungi (Basel)">
        <title>Virulence traits and population genomics of the black yeast Aureobasidium melanogenum.</title>
        <authorList>
            <person name="Cernosa A."/>
            <person name="Sun X."/>
            <person name="Gostincar C."/>
            <person name="Fang C."/>
            <person name="Gunde-Cimerman N."/>
            <person name="Song Z."/>
        </authorList>
    </citation>
    <scope>NUCLEOTIDE SEQUENCE</scope>
    <source>
        <strain evidence="2">EXF-9298</strain>
    </source>
</reference>
<gene>
    <name evidence="2" type="ORF">KCU98_g191</name>
</gene>
<comment type="caution">
    <text evidence="2">The sequence shown here is derived from an EMBL/GenBank/DDBJ whole genome shotgun (WGS) entry which is preliminary data.</text>
</comment>
<dbReference type="EMBL" id="JAHFXS010000001">
    <property type="protein sequence ID" value="KAG9991655.1"/>
    <property type="molecule type" value="Genomic_DNA"/>
</dbReference>
<evidence type="ECO:0000256" key="1">
    <source>
        <dbReference type="SAM" id="MobiDB-lite"/>
    </source>
</evidence>
<sequence>MNQIPRCHDFVAFRLCPAQVERSPYHCEQNDTQDKVSVGQISWLLSHTISASIKPLPILPGRIAPDGHHSTRHQSDRTSCVCPDLREWYERPRPDDNVPGAPESGWYSFTSS</sequence>
<protein>
    <submittedName>
        <fullName evidence="2">Uncharacterized protein</fullName>
    </submittedName>
</protein>
<feature type="non-terminal residue" evidence="2">
    <location>
        <position position="112"/>
    </location>
</feature>
<evidence type="ECO:0000313" key="2">
    <source>
        <dbReference type="EMBL" id="KAG9991655.1"/>
    </source>
</evidence>
<keyword evidence="3" id="KW-1185">Reference proteome</keyword>
<proteinExistence type="predicted"/>
<accession>A0A9P8G5A7</accession>
<reference evidence="2" key="2">
    <citation type="submission" date="2021-08" db="EMBL/GenBank/DDBJ databases">
        <authorList>
            <person name="Gostincar C."/>
            <person name="Sun X."/>
            <person name="Song Z."/>
            <person name="Gunde-Cimerman N."/>
        </authorList>
    </citation>
    <scope>NUCLEOTIDE SEQUENCE</scope>
    <source>
        <strain evidence="2">EXF-9298</strain>
    </source>
</reference>
<dbReference type="Proteomes" id="UP000729357">
    <property type="component" value="Unassembled WGS sequence"/>
</dbReference>
<organism evidence="2 3">
    <name type="scientific">Aureobasidium melanogenum</name>
    <name type="common">Aureobasidium pullulans var. melanogenum</name>
    <dbReference type="NCBI Taxonomy" id="46634"/>
    <lineage>
        <taxon>Eukaryota</taxon>
        <taxon>Fungi</taxon>
        <taxon>Dikarya</taxon>
        <taxon>Ascomycota</taxon>
        <taxon>Pezizomycotina</taxon>
        <taxon>Dothideomycetes</taxon>
        <taxon>Dothideomycetidae</taxon>
        <taxon>Dothideales</taxon>
        <taxon>Saccotheciaceae</taxon>
        <taxon>Aureobasidium</taxon>
    </lineage>
</organism>